<name>A0A6J5NJI3_9CAUD</name>
<dbReference type="EMBL" id="LR796670">
    <property type="protein sequence ID" value="CAB4159519.1"/>
    <property type="molecule type" value="Genomic_DNA"/>
</dbReference>
<accession>A0A6J5NJI3</accession>
<proteinExistence type="predicted"/>
<gene>
    <name evidence="1" type="ORF">UFOVP699_255</name>
</gene>
<evidence type="ECO:0000313" key="1">
    <source>
        <dbReference type="EMBL" id="CAB4159519.1"/>
    </source>
</evidence>
<sequence length="144" mass="16875">MNEETKKKISESFKARRSEISAEIYTNIEKLSNLKTLKEAQVNMLSLRQRLLEDNHTLLEHLTILRKKYREERSVELENISRNLQIRYQANEKTVVIDGRTSATKESLEVFETQVSFFNESIKTIDNIIFGIKTRLDIEKTLGL</sequence>
<reference evidence="1" key="1">
    <citation type="submission" date="2020-04" db="EMBL/GenBank/DDBJ databases">
        <authorList>
            <person name="Chiriac C."/>
            <person name="Salcher M."/>
            <person name="Ghai R."/>
            <person name="Kavagutti S V."/>
        </authorList>
    </citation>
    <scope>NUCLEOTIDE SEQUENCE</scope>
</reference>
<protein>
    <submittedName>
        <fullName evidence="1">Uncharacterized protein</fullName>
    </submittedName>
</protein>
<organism evidence="1">
    <name type="scientific">uncultured Caudovirales phage</name>
    <dbReference type="NCBI Taxonomy" id="2100421"/>
    <lineage>
        <taxon>Viruses</taxon>
        <taxon>Duplodnaviria</taxon>
        <taxon>Heunggongvirae</taxon>
        <taxon>Uroviricota</taxon>
        <taxon>Caudoviricetes</taxon>
        <taxon>Peduoviridae</taxon>
        <taxon>Maltschvirus</taxon>
        <taxon>Maltschvirus maltsch</taxon>
    </lineage>
</organism>